<evidence type="ECO:0000256" key="5">
    <source>
        <dbReference type="PROSITE-ProRule" id="PRU00175"/>
    </source>
</evidence>
<dbReference type="PROSITE" id="PS50089">
    <property type="entry name" value="ZF_RING_2"/>
    <property type="match status" value="1"/>
</dbReference>
<dbReference type="InterPro" id="IPR017907">
    <property type="entry name" value="Znf_RING_CS"/>
</dbReference>
<feature type="domain" description="RING-type" evidence="6">
    <location>
        <begin position="6"/>
        <end position="45"/>
    </location>
</feature>
<keyword evidence="1" id="KW-0479">Metal-binding</keyword>
<keyword evidence="8" id="KW-0436">Ligase</keyword>
<name>A0ABM4DKK8_HYDVU</name>
<protein>
    <submittedName>
        <fullName evidence="8">Probable E3 SUMO-protein ligase RNF212 isoform X5</fullName>
    </submittedName>
</protein>
<organism evidence="7 8">
    <name type="scientific">Hydra vulgaris</name>
    <name type="common">Hydra</name>
    <name type="synonym">Hydra attenuata</name>
    <dbReference type="NCBI Taxonomy" id="6087"/>
    <lineage>
        <taxon>Eukaryota</taxon>
        <taxon>Metazoa</taxon>
        <taxon>Cnidaria</taxon>
        <taxon>Hydrozoa</taxon>
        <taxon>Hydroidolina</taxon>
        <taxon>Anthoathecata</taxon>
        <taxon>Aplanulata</taxon>
        <taxon>Hydridae</taxon>
        <taxon>Hydra</taxon>
    </lineage>
</organism>
<sequence length="323" mass="35757">MDWVHCNTCFVLASDGKSRFHLTSCGHIFCNECIAKDEEKKCKTCGQNYTGAIYLSNQMKPDVQIYFTDVKDICKSAITQMQQAQQVSEFQKGHSRRLAAYRSNQGYQVQDILAAHDFSYPKTPNVSKAQQCSSAQYPTTPGLKSNYSQNMQMQMQSGLHHTPLKAQLQSPLRNIHSGLVLPQSLQSSPLRLNQSVPTGVQLSLVSPSSINRSANMVSNGRISLRTPPVNGKLGPIVSPSLHGISPRLNRLTVSPYQRDISSQRGSKITQNLNVTQSASSQMTPQLAPLQRISSLDEKRPIQLGHLIRPGFPRFDGTRLYGAT</sequence>
<dbReference type="RefSeq" id="XP_065675061.1">
    <property type="nucleotide sequence ID" value="XM_065818989.1"/>
</dbReference>
<evidence type="ECO:0000256" key="2">
    <source>
        <dbReference type="ARBA" id="ARBA00022771"/>
    </source>
</evidence>
<dbReference type="PANTHER" id="PTHR22663">
    <property type="entry name" value="RING FINGER PROTEIN NARYA-RELATED"/>
    <property type="match status" value="1"/>
</dbReference>
<evidence type="ECO:0000256" key="3">
    <source>
        <dbReference type="ARBA" id="ARBA00022833"/>
    </source>
</evidence>
<dbReference type="PANTHER" id="PTHR22663:SF17">
    <property type="entry name" value="RING FINGER PROTEIN NARYA-RELATED"/>
    <property type="match status" value="1"/>
</dbReference>
<dbReference type="InterPro" id="IPR013083">
    <property type="entry name" value="Znf_RING/FYVE/PHD"/>
</dbReference>
<evidence type="ECO:0000259" key="6">
    <source>
        <dbReference type="PROSITE" id="PS50089"/>
    </source>
</evidence>
<keyword evidence="7" id="KW-1185">Reference proteome</keyword>
<dbReference type="GO" id="GO:0016874">
    <property type="term" value="F:ligase activity"/>
    <property type="evidence" value="ECO:0007669"/>
    <property type="project" value="UniProtKB-KW"/>
</dbReference>
<dbReference type="Gene3D" id="3.30.40.10">
    <property type="entry name" value="Zinc/RING finger domain, C3HC4 (zinc finger)"/>
    <property type="match status" value="1"/>
</dbReference>
<dbReference type="GeneID" id="101238988"/>
<dbReference type="CDD" id="cd16560">
    <property type="entry name" value="RING-HC_RNF212-like"/>
    <property type="match status" value="1"/>
</dbReference>
<dbReference type="Proteomes" id="UP001652625">
    <property type="component" value="Chromosome 15"/>
</dbReference>
<accession>A0ABM4DKK8</accession>
<gene>
    <name evidence="8" type="primary">LOC101238988</name>
</gene>
<keyword evidence="4" id="KW-0469">Meiosis</keyword>
<evidence type="ECO:0000313" key="8">
    <source>
        <dbReference type="RefSeq" id="XP_065675061.1"/>
    </source>
</evidence>
<dbReference type="InterPro" id="IPR042123">
    <property type="entry name" value="Zip3/RNF212-like"/>
</dbReference>
<dbReference type="SUPFAM" id="SSF57850">
    <property type="entry name" value="RING/U-box"/>
    <property type="match status" value="1"/>
</dbReference>
<dbReference type="InterPro" id="IPR001841">
    <property type="entry name" value="Znf_RING"/>
</dbReference>
<evidence type="ECO:0000256" key="4">
    <source>
        <dbReference type="ARBA" id="ARBA00023254"/>
    </source>
</evidence>
<proteinExistence type="predicted"/>
<dbReference type="Pfam" id="PF14634">
    <property type="entry name" value="zf-RING_5"/>
    <property type="match status" value="1"/>
</dbReference>
<keyword evidence="2 5" id="KW-0863">Zinc-finger</keyword>
<keyword evidence="3" id="KW-0862">Zinc</keyword>
<reference evidence="8" key="1">
    <citation type="submission" date="2025-08" db="UniProtKB">
        <authorList>
            <consortium name="RefSeq"/>
        </authorList>
    </citation>
    <scope>IDENTIFICATION</scope>
</reference>
<evidence type="ECO:0000313" key="7">
    <source>
        <dbReference type="Proteomes" id="UP001652625"/>
    </source>
</evidence>
<evidence type="ECO:0000256" key="1">
    <source>
        <dbReference type="ARBA" id="ARBA00022723"/>
    </source>
</evidence>
<dbReference type="PROSITE" id="PS00518">
    <property type="entry name" value="ZF_RING_1"/>
    <property type="match status" value="1"/>
</dbReference>